<evidence type="ECO:0000256" key="1">
    <source>
        <dbReference type="SAM" id="MobiDB-lite"/>
    </source>
</evidence>
<keyword evidence="3" id="KW-1185">Reference proteome</keyword>
<gene>
    <name evidence="2" type="ORF">RGF97_28145</name>
</gene>
<accession>A0ABY9S0G6</accession>
<feature type="region of interest" description="Disordered" evidence="1">
    <location>
        <begin position="1"/>
        <end position="25"/>
    </location>
</feature>
<organism evidence="2 3">
    <name type="scientific">Streptomyces roseicoloratus</name>
    <dbReference type="NCBI Taxonomy" id="2508722"/>
    <lineage>
        <taxon>Bacteria</taxon>
        <taxon>Bacillati</taxon>
        <taxon>Actinomycetota</taxon>
        <taxon>Actinomycetes</taxon>
        <taxon>Kitasatosporales</taxon>
        <taxon>Streptomycetaceae</taxon>
        <taxon>Streptomyces</taxon>
    </lineage>
</organism>
<evidence type="ECO:0000313" key="3">
    <source>
        <dbReference type="Proteomes" id="UP001250858"/>
    </source>
</evidence>
<evidence type="ECO:0000313" key="2">
    <source>
        <dbReference type="EMBL" id="WMX47907.1"/>
    </source>
</evidence>
<dbReference type="SUPFAM" id="SSF54427">
    <property type="entry name" value="NTF2-like"/>
    <property type="match status" value="1"/>
</dbReference>
<proteinExistence type="predicted"/>
<protein>
    <submittedName>
        <fullName evidence="2">Uncharacterized protein</fullName>
    </submittedName>
</protein>
<dbReference type="Proteomes" id="UP001250858">
    <property type="component" value="Chromosome"/>
</dbReference>
<name>A0ABY9S0G6_9ACTN</name>
<dbReference type="EMBL" id="CP133762">
    <property type="protein sequence ID" value="WMX47907.1"/>
    <property type="molecule type" value="Genomic_DNA"/>
</dbReference>
<reference evidence="2 3" key="1">
    <citation type="submission" date="2023-09" db="EMBL/GenBank/DDBJ databases">
        <title>Complete genome of Streptomyces roseicoloratus T14.</title>
        <authorList>
            <person name="Bashizi T."/>
            <person name="Kim M.-J."/>
            <person name="Lee G."/>
            <person name="Tagele S.B."/>
            <person name="Shin J.-H."/>
        </authorList>
    </citation>
    <scope>NUCLEOTIDE SEQUENCE [LARGE SCALE GENOMIC DNA]</scope>
    <source>
        <strain evidence="2 3">T14</strain>
    </source>
</reference>
<feature type="compositionally biased region" description="Basic and acidic residues" evidence="1">
    <location>
        <begin position="1"/>
        <end position="13"/>
    </location>
</feature>
<dbReference type="InterPro" id="IPR032710">
    <property type="entry name" value="NTF2-like_dom_sf"/>
</dbReference>
<dbReference type="RefSeq" id="WP_309549650.1">
    <property type="nucleotide sequence ID" value="NZ_CP133762.1"/>
</dbReference>
<sequence>MREQERDSMDEKTFPPAARPAGDPARDRAVVDVFLSAVLHRDPRLLAAVLHPSVVARSEHGTTVGAPAVAEETTSALTHRAGRVARPALVGGALGAVAFDDGRPVTAVAFTLRAGRITALAITTGEDRVRALGLRFPEQ</sequence>